<reference evidence="10 11" key="1">
    <citation type="journal article" date="2015" name="Sci. Rep.">
        <title>Genome of the facultative scuticociliatosis pathogen Pseudocohnilembus persalinus provides insight into its virulence through horizontal gene transfer.</title>
        <authorList>
            <person name="Xiong J."/>
            <person name="Wang G."/>
            <person name="Cheng J."/>
            <person name="Tian M."/>
            <person name="Pan X."/>
            <person name="Warren A."/>
            <person name="Jiang C."/>
            <person name="Yuan D."/>
            <person name="Miao W."/>
        </authorList>
    </citation>
    <scope>NUCLEOTIDE SEQUENCE [LARGE SCALE GENOMIC DNA]</scope>
    <source>
        <strain evidence="10">36N120E</strain>
    </source>
</reference>
<dbReference type="GO" id="GO:0019948">
    <property type="term" value="F:SUMO activating enzyme activity"/>
    <property type="evidence" value="ECO:0007669"/>
    <property type="project" value="TreeGrafter"/>
</dbReference>
<dbReference type="Gene3D" id="3.40.50.12550">
    <property type="entry name" value="Ubiquitin-activating enzyme E1, inactive adenylation domain, subdomain 2"/>
    <property type="match status" value="1"/>
</dbReference>
<dbReference type="InterPro" id="IPR019572">
    <property type="entry name" value="UBA_E1_SCCH"/>
</dbReference>
<dbReference type="InterPro" id="IPR045886">
    <property type="entry name" value="ThiF/MoeB/HesA"/>
</dbReference>
<dbReference type="GO" id="GO:0005737">
    <property type="term" value="C:cytoplasm"/>
    <property type="evidence" value="ECO:0007669"/>
    <property type="project" value="TreeGrafter"/>
</dbReference>
<evidence type="ECO:0000256" key="5">
    <source>
        <dbReference type="ARBA" id="ARBA00022786"/>
    </source>
</evidence>
<dbReference type="InterPro" id="IPR018075">
    <property type="entry name" value="UBQ-activ_enz_E1"/>
</dbReference>
<dbReference type="InterPro" id="IPR033127">
    <property type="entry name" value="UBQ-activ_enz_E1_Cys_AS"/>
</dbReference>
<comment type="caution">
    <text evidence="10">The sequence shown here is derived from an EMBL/GenBank/DDBJ whole genome shotgun (WGS) entry which is preliminary data.</text>
</comment>
<dbReference type="FunFam" id="1.10.10.2660:FF:000005">
    <property type="entry name" value="Ubiquitin-activating enzyme E1, putative"/>
    <property type="match status" value="1"/>
</dbReference>
<dbReference type="InterPro" id="IPR042063">
    <property type="entry name" value="Ubi_acti_E1_SCCH"/>
</dbReference>
<dbReference type="FunCoup" id="A0A0V0R2G4">
    <property type="interactions" value="345"/>
</dbReference>
<evidence type="ECO:0000256" key="4">
    <source>
        <dbReference type="ARBA" id="ARBA00022741"/>
    </source>
</evidence>
<dbReference type="OrthoDB" id="10252231at2759"/>
<accession>A0A0V0R2G4</accession>
<dbReference type="GO" id="GO:0031510">
    <property type="term" value="C:SUMO activating enzyme complex"/>
    <property type="evidence" value="ECO:0007669"/>
    <property type="project" value="TreeGrafter"/>
</dbReference>
<dbReference type="Pfam" id="PF00899">
    <property type="entry name" value="ThiF"/>
    <property type="match status" value="2"/>
</dbReference>
<dbReference type="Gene3D" id="2.40.30.180">
    <property type="entry name" value="Ubiquitin-activating enzyme E1, FCCH domain"/>
    <property type="match status" value="1"/>
</dbReference>
<evidence type="ECO:0000256" key="1">
    <source>
        <dbReference type="ARBA" id="ARBA00004906"/>
    </source>
</evidence>
<dbReference type="Proteomes" id="UP000054937">
    <property type="component" value="Unassembled WGS sequence"/>
</dbReference>
<dbReference type="PROSITE" id="PS00865">
    <property type="entry name" value="UBIQUITIN_ACTIVAT_2"/>
    <property type="match status" value="1"/>
</dbReference>
<dbReference type="InParanoid" id="A0A0V0R2G4"/>
<sequence length="1034" mass="116324">MEIEQPKIDDNLYSRQIATYGAEAMGKLVKLRVLLVGLQGVGIETAKNLVLAGPKSVHIVDNNKVQMRDLGSNFFSQESHVGKSTRAESSVSQLKELNPLVDVQAITSELGPQLYSQYDVVAFTDFYNREKLIEADTYLRENSKGFIYTGNLGLYGFAFVDFGKEHIVFDTDGVNPRNSIVVNITNDAEAIVTTHEDKRHGFSDGDTVTFREVEGMSEINGQKYKIKDVKQHSFVLEGCNSTEFKAYTGQGIVEQVKVPTPFEFKSFEKSLQEPFAPGKNEIDLLDWEKFGVPEQLHLILNGVLEFASQNNQTLPRLHNQQDAQKLVEIVNKINSENKAASKVTVESFSKGFIENVALFANTNLSPIASFWGGIVAQEIIKFTGKYTPLRQWLHHEIFEALPENAAELKNNVPKGSRYDDYISIYGEEFVDKLQRQKSFMIGAGALGCEYLKMFSLMGLSTKGEGKLTVTDDDQIEVSNLNRQFLFRRDNVGKSKSECAANAVKTKMNPDFNVHAKTLRVCPETEEQFNDHFWNGLDFVVNAVDNVKARLFVDGRCVWFQKALFEAGTLGTQCNAQVIIPKCTQSYGDSVDPPEEGIPLCTLKNFPNQIEHCIQYSRDKFEEYLVDGPNECIKYIQDQKRYIQETSAEYSNKPGIFRAKLETVKKLSKAYLGGRIEDLIELGRNLWAENFHNQIASLLNAYPVDAKTSEGAPFWSGPKRAPQILDFDSSDEQCLLFVQSFANILAHVFGIPQCSDAKTVQEIVSKIEIPKFVPKKIQIKVDEKDKTEEKSEDDDQIISNLLEELQNLKISQKGQLNPIEFEKDDPTNWHIEFVSSMANLRARNYKIKEVSPFQVKIIAGKIIPALATTTAMVVGALGMEIIKYLLGKPVSQMRNSFMNLALPLFLFSEPLPPIESKDKDYDEVLMGPVKAIPPNFTTWDKITVVGPMTLQQFIDHIKEKYNVDSSIISSGKTCMYNSYSSDSSEKLSWDVSKIITESTGQQVPDYKLFLEIEVCGEIDGIDATMPTIKYAYKGL</sequence>
<dbReference type="InterPro" id="IPR018965">
    <property type="entry name" value="Ub-activating_enz_E1_C"/>
</dbReference>
<evidence type="ECO:0000256" key="8">
    <source>
        <dbReference type="RuleBase" id="RU000519"/>
    </source>
</evidence>
<dbReference type="InterPro" id="IPR042302">
    <property type="entry name" value="E1_FCCH_sf"/>
</dbReference>
<evidence type="ECO:0000256" key="7">
    <source>
        <dbReference type="PROSITE-ProRule" id="PRU10132"/>
    </source>
</evidence>
<name>A0A0V0R2G4_PSEPJ</name>
<gene>
    <name evidence="10" type="ORF">PPERSA_08014</name>
</gene>
<comment type="pathway">
    <text evidence="1">Protein modification; protein ubiquitination.</text>
</comment>
<evidence type="ECO:0000313" key="10">
    <source>
        <dbReference type="EMBL" id="KRX08703.1"/>
    </source>
</evidence>
<dbReference type="InterPro" id="IPR000594">
    <property type="entry name" value="ThiF_NAD_FAD-bd"/>
</dbReference>
<protein>
    <submittedName>
        <fullName evidence="10">Molybdenum cofactor biosynthesis, MoeB</fullName>
    </submittedName>
</protein>
<dbReference type="EMBL" id="LDAU01000058">
    <property type="protein sequence ID" value="KRX08703.1"/>
    <property type="molecule type" value="Genomic_DNA"/>
</dbReference>
<dbReference type="GO" id="GO:0004839">
    <property type="term" value="F:ubiquitin activating enzyme activity"/>
    <property type="evidence" value="ECO:0007669"/>
    <property type="project" value="UniProtKB-EC"/>
</dbReference>
<dbReference type="NCBIfam" id="TIGR01408">
    <property type="entry name" value="Ube1"/>
    <property type="match status" value="1"/>
</dbReference>
<dbReference type="AlphaFoldDB" id="A0A0V0R2G4"/>
<evidence type="ECO:0000256" key="6">
    <source>
        <dbReference type="ARBA" id="ARBA00022840"/>
    </source>
</evidence>
<dbReference type="InterPro" id="IPR035985">
    <property type="entry name" value="Ubiquitin-activating_enz"/>
</dbReference>
<comment type="similarity">
    <text evidence="2 8">Belongs to the ubiquitin-activating E1 family.</text>
</comment>
<dbReference type="GO" id="GO:0005524">
    <property type="term" value="F:ATP binding"/>
    <property type="evidence" value="ECO:0007669"/>
    <property type="project" value="UniProtKB-KW"/>
</dbReference>
<evidence type="ECO:0000256" key="2">
    <source>
        <dbReference type="ARBA" id="ARBA00005673"/>
    </source>
</evidence>
<feature type="active site" description="Glycyl thioester intermediate" evidence="7">
    <location>
        <position position="600"/>
    </location>
</feature>
<proteinExistence type="inferred from homology"/>
<dbReference type="Pfam" id="PF10585">
    <property type="entry name" value="UBA_E1_SCCH"/>
    <property type="match status" value="1"/>
</dbReference>
<feature type="domain" description="Ubiquitin-activating enzyme E1 C-terminal" evidence="9">
    <location>
        <begin position="892"/>
        <end position="1027"/>
    </location>
</feature>
<dbReference type="Gene3D" id="3.40.50.720">
    <property type="entry name" value="NAD(P)-binding Rossmann-like Domain"/>
    <property type="match status" value="1"/>
</dbReference>
<keyword evidence="5 8" id="KW-0833">Ubl conjugation pathway</keyword>
<keyword evidence="11" id="KW-1185">Reference proteome</keyword>
<dbReference type="Gene3D" id="3.50.50.80">
    <property type="entry name" value="Ubiquitin-activating enzyme E1, inactive adenylation domain, subdomain 1"/>
    <property type="match status" value="1"/>
</dbReference>
<keyword evidence="3 8" id="KW-0436">Ligase</keyword>
<dbReference type="FunFam" id="2.40.30.180:FF:000002">
    <property type="entry name" value="Ubiquitin-activating enzyme E1 2"/>
    <property type="match status" value="1"/>
</dbReference>
<dbReference type="OMA" id="GANLHAF"/>
<dbReference type="PANTHER" id="PTHR10953">
    <property type="entry name" value="UBIQUITIN-ACTIVATING ENZYME E1"/>
    <property type="match status" value="1"/>
</dbReference>
<dbReference type="SUPFAM" id="SSF69572">
    <property type="entry name" value="Activating enzymes of the ubiquitin-like proteins"/>
    <property type="match status" value="2"/>
</dbReference>
<evidence type="ECO:0000259" key="9">
    <source>
        <dbReference type="SMART" id="SM00985"/>
    </source>
</evidence>
<evidence type="ECO:0000313" key="11">
    <source>
        <dbReference type="Proteomes" id="UP000054937"/>
    </source>
</evidence>
<dbReference type="PANTHER" id="PTHR10953:SF4">
    <property type="entry name" value="UBIQUITIN-ACTIVATING ENZYME E1 C-TERMINAL DOMAIN-CONTAINING PROTEIN"/>
    <property type="match status" value="1"/>
</dbReference>
<keyword evidence="6 8" id="KW-0067">ATP-binding</keyword>
<evidence type="ECO:0000256" key="3">
    <source>
        <dbReference type="ARBA" id="ARBA00022598"/>
    </source>
</evidence>
<dbReference type="Gene3D" id="1.10.10.2660">
    <property type="entry name" value="Ubiquitin-activating enzyme E1, SCCH domain"/>
    <property type="match status" value="1"/>
</dbReference>
<dbReference type="UniPathway" id="UPA00143"/>
<dbReference type="Gene3D" id="3.10.290.60">
    <property type="entry name" value="Ubiquitin-activating enzyme E1, UFD domain"/>
    <property type="match status" value="1"/>
</dbReference>
<dbReference type="GO" id="GO:0016925">
    <property type="term" value="P:protein sumoylation"/>
    <property type="evidence" value="ECO:0007669"/>
    <property type="project" value="TreeGrafter"/>
</dbReference>
<dbReference type="SMART" id="SM00985">
    <property type="entry name" value="UBA_e1_C"/>
    <property type="match status" value="1"/>
</dbReference>
<dbReference type="InterPro" id="IPR038252">
    <property type="entry name" value="UBA_E1_C_sf"/>
</dbReference>
<keyword evidence="4 8" id="KW-0547">Nucleotide-binding</keyword>
<dbReference type="PRINTS" id="PR01849">
    <property type="entry name" value="UBIQUITINACT"/>
</dbReference>
<organism evidence="10 11">
    <name type="scientific">Pseudocohnilembus persalinus</name>
    <name type="common">Ciliate</name>
    <dbReference type="NCBI Taxonomy" id="266149"/>
    <lineage>
        <taxon>Eukaryota</taxon>
        <taxon>Sar</taxon>
        <taxon>Alveolata</taxon>
        <taxon>Ciliophora</taxon>
        <taxon>Intramacronucleata</taxon>
        <taxon>Oligohymenophorea</taxon>
        <taxon>Scuticociliatia</taxon>
        <taxon>Philasterida</taxon>
        <taxon>Pseudocohnilembidae</taxon>
        <taxon>Pseudocohnilembus</taxon>
    </lineage>
</organism>
<dbReference type="Pfam" id="PF09358">
    <property type="entry name" value="E1_UFD"/>
    <property type="match status" value="1"/>
</dbReference>
<dbReference type="InterPro" id="IPR042449">
    <property type="entry name" value="Ub-E1_IAD_1"/>
</dbReference>
<dbReference type="InterPro" id="IPR000011">
    <property type="entry name" value="UBQ/SUMO-activ_enz_E1-like"/>
</dbReference>